<keyword evidence="3" id="KW-0732">Signal</keyword>
<dbReference type="STRING" id="177199.A0A420YII4"/>
<evidence type="ECO:0000313" key="6">
    <source>
        <dbReference type="Proteomes" id="UP000275385"/>
    </source>
</evidence>
<dbReference type="AlphaFoldDB" id="A0A420YII4"/>
<reference evidence="5 6" key="1">
    <citation type="submission" date="2018-08" db="EMBL/GenBank/DDBJ databases">
        <title>Draft genome of the lignicolous fungus Coniochaeta pulveracea.</title>
        <authorList>
            <person name="Borstlap C.J."/>
            <person name="De Witt R.N."/>
            <person name="Botha A."/>
            <person name="Volschenk H."/>
        </authorList>
    </citation>
    <scope>NUCLEOTIDE SEQUENCE [LARGE SCALE GENOMIC DNA]</scope>
    <source>
        <strain evidence="5 6">CAB683</strain>
    </source>
</reference>
<feature type="chain" id="PRO_5019129743" description="Carboxylesterase type B domain-containing protein" evidence="3">
    <location>
        <begin position="21"/>
        <end position="549"/>
    </location>
</feature>
<gene>
    <name evidence="5" type="ORF">DL546_001040</name>
</gene>
<evidence type="ECO:0000256" key="3">
    <source>
        <dbReference type="SAM" id="SignalP"/>
    </source>
</evidence>
<keyword evidence="6" id="KW-1185">Reference proteome</keyword>
<accession>A0A420YII4</accession>
<dbReference type="GO" id="GO:0052689">
    <property type="term" value="F:carboxylic ester hydrolase activity"/>
    <property type="evidence" value="ECO:0007669"/>
    <property type="project" value="TreeGrafter"/>
</dbReference>
<dbReference type="Proteomes" id="UP000275385">
    <property type="component" value="Unassembled WGS sequence"/>
</dbReference>
<dbReference type="OrthoDB" id="408631at2759"/>
<dbReference type="Pfam" id="PF00135">
    <property type="entry name" value="COesterase"/>
    <property type="match status" value="1"/>
</dbReference>
<evidence type="ECO:0000256" key="2">
    <source>
        <dbReference type="ARBA" id="ARBA00022801"/>
    </source>
</evidence>
<organism evidence="5 6">
    <name type="scientific">Coniochaeta pulveracea</name>
    <dbReference type="NCBI Taxonomy" id="177199"/>
    <lineage>
        <taxon>Eukaryota</taxon>
        <taxon>Fungi</taxon>
        <taxon>Dikarya</taxon>
        <taxon>Ascomycota</taxon>
        <taxon>Pezizomycotina</taxon>
        <taxon>Sordariomycetes</taxon>
        <taxon>Sordariomycetidae</taxon>
        <taxon>Coniochaetales</taxon>
        <taxon>Coniochaetaceae</taxon>
        <taxon>Coniochaeta</taxon>
    </lineage>
</organism>
<comment type="caution">
    <text evidence="5">The sequence shown here is derived from an EMBL/GenBank/DDBJ whole genome shotgun (WGS) entry which is preliminary data.</text>
</comment>
<dbReference type="EMBL" id="QVQW01000007">
    <property type="protein sequence ID" value="RKU47718.1"/>
    <property type="molecule type" value="Genomic_DNA"/>
</dbReference>
<dbReference type="InterPro" id="IPR002018">
    <property type="entry name" value="CarbesteraseB"/>
</dbReference>
<proteinExistence type="inferred from homology"/>
<dbReference type="PANTHER" id="PTHR43918:SF4">
    <property type="entry name" value="CARBOXYLIC ESTER HYDROLASE"/>
    <property type="match status" value="1"/>
</dbReference>
<dbReference type="PANTHER" id="PTHR43918">
    <property type="entry name" value="ACETYLCHOLINESTERASE"/>
    <property type="match status" value="1"/>
</dbReference>
<keyword evidence="2" id="KW-0378">Hydrolase</keyword>
<evidence type="ECO:0000313" key="5">
    <source>
        <dbReference type="EMBL" id="RKU47718.1"/>
    </source>
</evidence>
<dbReference type="InterPro" id="IPR050654">
    <property type="entry name" value="AChE-related_enzymes"/>
</dbReference>
<protein>
    <recommendedName>
        <fullName evidence="4">Carboxylesterase type B domain-containing protein</fullName>
    </recommendedName>
</protein>
<dbReference type="InterPro" id="IPR019819">
    <property type="entry name" value="Carboxylesterase_B_CS"/>
</dbReference>
<dbReference type="InterPro" id="IPR029058">
    <property type="entry name" value="AB_hydrolase_fold"/>
</dbReference>
<sequence>MKPLSFSVSVFFTFGSSVLAASPPQAKTLNGTYQGRYLDAWDQDAFLGIPYAQPPLGSLRFRWPQNINTSFDGVRDASNYGYSCMQYKTNFNLSEDCLTLNVIRPSGKHDKLPVLVWIYGGGLYTGSTADPQYNLSGIVKVSQDMGQPIMAVSMNYRLNMYGFLQSSQLLAEGSSNAGLLDQRMALQWVQENIASLGGDPSRVVVWGESAGAQSIAYHLFSYGGRDDKLFRAAIMESGGPTGAQVQDLAYYTVPVQNLTQAVGCSAAKDQLACLREVPQDRLFAAQPSQVWNPLIDGNFLTGYPSQLMRDGQFIRVPLLIGANTDEGTSFSISGVNTETDLFNSLLSWRSYALSPPTIRKFLQLYPNDPCNEPPFDVKNCTIYPKKGQQWRRSAAIGGDMVMISGRRKMCELYTAAGQPVFSYRFDSRLWNKTAETGVQHFDNVAFSFENITGLLGPSPQYDDKLALARAVGMSYIRFVNSLDPNPSCKSHSAGDRLTSTPLPSWPKYDLNQPQNLVFNATKSFVEPDTFRKEGIAFMNTYEVSRELLS</sequence>
<feature type="domain" description="Carboxylesterase type B" evidence="4">
    <location>
        <begin position="24"/>
        <end position="522"/>
    </location>
</feature>
<feature type="signal peptide" evidence="3">
    <location>
        <begin position="1"/>
        <end position="20"/>
    </location>
</feature>
<comment type="similarity">
    <text evidence="1">Belongs to the type-B carboxylesterase/lipase family.</text>
</comment>
<name>A0A420YII4_9PEZI</name>
<dbReference type="SUPFAM" id="SSF53474">
    <property type="entry name" value="alpha/beta-Hydrolases"/>
    <property type="match status" value="1"/>
</dbReference>
<evidence type="ECO:0000259" key="4">
    <source>
        <dbReference type="Pfam" id="PF00135"/>
    </source>
</evidence>
<dbReference type="PROSITE" id="PS00941">
    <property type="entry name" value="CARBOXYLESTERASE_B_2"/>
    <property type="match status" value="1"/>
</dbReference>
<evidence type="ECO:0000256" key="1">
    <source>
        <dbReference type="ARBA" id="ARBA00005964"/>
    </source>
</evidence>
<dbReference type="Gene3D" id="3.40.50.1820">
    <property type="entry name" value="alpha/beta hydrolase"/>
    <property type="match status" value="1"/>
</dbReference>